<name>A0A1I4X641_9PROT</name>
<dbReference type="Gene3D" id="2.40.160.100">
    <property type="match status" value="1"/>
</dbReference>
<evidence type="ECO:0000313" key="3">
    <source>
        <dbReference type="EMBL" id="SFN20896.1"/>
    </source>
</evidence>
<accession>A0A1I4X641</accession>
<dbReference type="Proteomes" id="UP000183287">
    <property type="component" value="Unassembled WGS sequence"/>
</dbReference>
<dbReference type="EMBL" id="FOUB01000135">
    <property type="protein sequence ID" value="SFN20896.1"/>
    <property type="molecule type" value="Genomic_DNA"/>
</dbReference>
<keyword evidence="4" id="KW-1185">Reference proteome</keyword>
<organism evidence="3 4">
    <name type="scientific">Nitrosomonas communis</name>
    <dbReference type="NCBI Taxonomy" id="44574"/>
    <lineage>
        <taxon>Bacteria</taxon>
        <taxon>Pseudomonadati</taxon>
        <taxon>Pseudomonadota</taxon>
        <taxon>Betaproteobacteria</taxon>
        <taxon>Nitrosomonadales</taxon>
        <taxon>Nitrosomonadaceae</taxon>
        <taxon>Nitrosomonas</taxon>
    </lineage>
</organism>
<dbReference type="InterPro" id="IPR025388">
    <property type="entry name" value="Alginate_export_dom"/>
</dbReference>
<dbReference type="AlphaFoldDB" id="A0A1I4X641"/>
<evidence type="ECO:0000259" key="2">
    <source>
        <dbReference type="Pfam" id="PF13372"/>
    </source>
</evidence>
<dbReference type="Pfam" id="PF13372">
    <property type="entry name" value="Alginate_exp"/>
    <property type="match status" value="1"/>
</dbReference>
<evidence type="ECO:0000313" key="4">
    <source>
        <dbReference type="Proteomes" id="UP000183287"/>
    </source>
</evidence>
<gene>
    <name evidence="3" type="ORF">SAMN05421863_11352</name>
</gene>
<feature type="region of interest" description="Disordered" evidence="1">
    <location>
        <begin position="83"/>
        <end position="123"/>
    </location>
</feature>
<dbReference type="InterPro" id="IPR053728">
    <property type="entry name" value="Alginate_Permeability_Chnl"/>
</dbReference>
<dbReference type="RefSeq" id="WP_256212263.1">
    <property type="nucleotide sequence ID" value="NZ_FOUB01000135.1"/>
</dbReference>
<protein>
    <submittedName>
        <fullName evidence="3">Alginate export</fullName>
    </submittedName>
</protein>
<sequence>MKFLKVILDKLIVLVGKASLILSTTKQLLARRNSLTFFFSMLFFIVLTQKIAEAQSVTESHVITLPDSMLQVTQLKEGDSYKWSVKPKDQSSSPLAAKSKESKQPTSYFRRSDSYATNPESDPPRYVRRLSDIGIEAFKDITWLEVGLEHRTRYEFRNNDIRRTEGGDDNPFFLRNRAWIGIKEILDPFRFAVEFQDSRVYNNKHARTDQERNEYDLINAYGELYFKNALGVDDRNQNRPIRFRVGRMAYEVTDRRFIARNEWRNTTNTFEGFRLNLGRDANDWELDLFGMQPVRRLQTKFDEANDNLWFFGAIGHWRKWSDIITIQPYYMGQKQEGDPQGFTATNRLDREIHMPGFRAYGRLGTPSKPYLMDFDGSFNYQLGYSGPLRQDAHGYTIELGRTFDYPWKPRLSAFYGYATGDRDPNDGEDNRFDRFFGFARPWSADHYFIFENVKTPKVRFDLQPHPMLGFELGYSWFWLASSKDRMFDFLDGNISNTVKDPGFNRDRTGQSGDYAGSAFEGRIRFQPTPRISTILGYTHFFAGEFVQNRIAASPSCTEGHHPCVDHRSGDTNFLYFEVLISLL</sequence>
<feature type="compositionally biased region" description="Polar residues" evidence="1">
    <location>
        <begin position="104"/>
        <end position="120"/>
    </location>
</feature>
<proteinExistence type="predicted"/>
<evidence type="ECO:0000256" key="1">
    <source>
        <dbReference type="SAM" id="MobiDB-lite"/>
    </source>
</evidence>
<feature type="domain" description="Alginate export" evidence="2">
    <location>
        <begin position="143"/>
        <end position="549"/>
    </location>
</feature>
<reference evidence="4" key="1">
    <citation type="submission" date="2016-10" db="EMBL/GenBank/DDBJ databases">
        <authorList>
            <person name="Varghese N."/>
            <person name="Submissions S."/>
        </authorList>
    </citation>
    <scope>NUCLEOTIDE SEQUENCE [LARGE SCALE GENOMIC DNA]</scope>
    <source>
        <strain evidence="4">Nm44</strain>
    </source>
</reference>